<reference evidence="2 3" key="1">
    <citation type="journal article" date="2013" name="Nat. Commun.">
        <title>Genome analysis reveals insights into physiology and longevity of the Brandt's bat Myotis brandtii.</title>
        <authorList>
            <person name="Seim I."/>
            <person name="Fang X."/>
            <person name="Xiong Z."/>
            <person name="Lobanov A.V."/>
            <person name="Huang Z."/>
            <person name="Ma S."/>
            <person name="Feng Y."/>
            <person name="Turanov A.A."/>
            <person name="Zhu Y."/>
            <person name="Lenz T.L."/>
            <person name="Gerashchenko M.V."/>
            <person name="Fan D."/>
            <person name="Hee Yim S."/>
            <person name="Yao X."/>
            <person name="Jordan D."/>
            <person name="Xiong Y."/>
            <person name="Ma Y."/>
            <person name="Lyapunov A.N."/>
            <person name="Chen G."/>
            <person name="Kulakova O.I."/>
            <person name="Sun Y."/>
            <person name="Lee S.G."/>
            <person name="Bronson R.T."/>
            <person name="Moskalev A.A."/>
            <person name="Sunyaev S.R."/>
            <person name="Zhang G."/>
            <person name="Krogh A."/>
            <person name="Wang J."/>
            <person name="Gladyshev V.N."/>
        </authorList>
    </citation>
    <scope>NUCLEOTIDE SEQUENCE [LARGE SCALE GENOMIC DNA]</scope>
</reference>
<protein>
    <submittedName>
        <fullName evidence="2">Uncharacterized protein</fullName>
    </submittedName>
</protein>
<feature type="compositionally biased region" description="Basic and acidic residues" evidence="1">
    <location>
        <begin position="82"/>
        <end position="95"/>
    </location>
</feature>
<gene>
    <name evidence="2" type="ORF">D623_10004211</name>
</gene>
<sequence>MAQGHGGCLANTGPTRSVCAFPASTKGAVAVWVDHAWQEEEGRAHSKEGCGAVRRELKCGSPGPSPLALESSPFSSCQPSRKRVEVREGKAGEGKEDMRHHVCLAVTGSLQLEMTPQQQCLPLRHPQVS</sequence>
<evidence type="ECO:0000313" key="3">
    <source>
        <dbReference type="Proteomes" id="UP000052978"/>
    </source>
</evidence>
<feature type="region of interest" description="Disordered" evidence="1">
    <location>
        <begin position="61"/>
        <end position="95"/>
    </location>
</feature>
<dbReference type="AlphaFoldDB" id="S7P434"/>
<evidence type="ECO:0000256" key="1">
    <source>
        <dbReference type="SAM" id="MobiDB-lite"/>
    </source>
</evidence>
<proteinExistence type="predicted"/>
<organism evidence="2 3">
    <name type="scientific">Myotis brandtii</name>
    <name type="common">Brandt's bat</name>
    <dbReference type="NCBI Taxonomy" id="109478"/>
    <lineage>
        <taxon>Eukaryota</taxon>
        <taxon>Metazoa</taxon>
        <taxon>Chordata</taxon>
        <taxon>Craniata</taxon>
        <taxon>Vertebrata</taxon>
        <taxon>Euteleostomi</taxon>
        <taxon>Mammalia</taxon>
        <taxon>Eutheria</taxon>
        <taxon>Laurasiatheria</taxon>
        <taxon>Chiroptera</taxon>
        <taxon>Yangochiroptera</taxon>
        <taxon>Vespertilionidae</taxon>
        <taxon>Myotis</taxon>
    </lineage>
</organism>
<evidence type="ECO:0000313" key="2">
    <source>
        <dbReference type="EMBL" id="EPQ04933.1"/>
    </source>
</evidence>
<accession>S7P434</accession>
<name>S7P434_MYOBR</name>
<dbReference type="EMBL" id="KE161686">
    <property type="protein sequence ID" value="EPQ04933.1"/>
    <property type="molecule type" value="Genomic_DNA"/>
</dbReference>
<dbReference type="Proteomes" id="UP000052978">
    <property type="component" value="Unassembled WGS sequence"/>
</dbReference>
<keyword evidence="3" id="KW-1185">Reference proteome</keyword>